<dbReference type="AlphaFoldDB" id="A0A5B7IGW6"/>
<dbReference type="SUPFAM" id="SSF53474">
    <property type="entry name" value="alpha/beta-Hydrolases"/>
    <property type="match status" value="1"/>
</dbReference>
<dbReference type="EMBL" id="VSRR010063178">
    <property type="protein sequence ID" value="MPC83690.1"/>
    <property type="molecule type" value="Genomic_DNA"/>
</dbReference>
<dbReference type="InterPro" id="IPR029058">
    <property type="entry name" value="AB_hydrolase_fold"/>
</dbReference>
<comment type="caution">
    <text evidence="1">The sequence shown here is derived from an EMBL/GenBank/DDBJ whole genome shotgun (WGS) entry which is preliminary data.</text>
</comment>
<organism evidence="1 2">
    <name type="scientific">Portunus trituberculatus</name>
    <name type="common">Swimming crab</name>
    <name type="synonym">Neptunus trituberculatus</name>
    <dbReference type="NCBI Taxonomy" id="210409"/>
    <lineage>
        <taxon>Eukaryota</taxon>
        <taxon>Metazoa</taxon>
        <taxon>Ecdysozoa</taxon>
        <taxon>Arthropoda</taxon>
        <taxon>Crustacea</taxon>
        <taxon>Multicrustacea</taxon>
        <taxon>Malacostraca</taxon>
        <taxon>Eumalacostraca</taxon>
        <taxon>Eucarida</taxon>
        <taxon>Decapoda</taxon>
        <taxon>Pleocyemata</taxon>
        <taxon>Brachyura</taxon>
        <taxon>Eubrachyura</taxon>
        <taxon>Portunoidea</taxon>
        <taxon>Portunidae</taxon>
        <taxon>Portuninae</taxon>
        <taxon>Portunus</taxon>
    </lineage>
</organism>
<reference evidence="1 2" key="1">
    <citation type="submission" date="2019-05" db="EMBL/GenBank/DDBJ databases">
        <title>Another draft genome of Portunus trituberculatus and its Hox gene families provides insights of decapod evolution.</title>
        <authorList>
            <person name="Jeong J.-H."/>
            <person name="Song I."/>
            <person name="Kim S."/>
            <person name="Choi T."/>
            <person name="Kim D."/>
            <person name="Ryu S."/>
            <person name="Kim W."/>
        </authorList>
    </citation>
    <scope>NUCLEOTIDE SEQUENCE [LARGE SCALE GENOMIC DNA]</scope>
    <source>
        <tissue evidence="1">Muscle</tissue>
    </source>
</reference>
<dbReference type="OrthoDB" id="408373at2759"/>
<accession>A0A5B7IGW6</accession>
<sequence length="185" mass="20678">MARDPSRFRRLVLLNTWLPQGDIFSSFFRASEHAPYLMFRALVQSLGRQQSVETVFRVASKAPRDAISHGYGAPFPSHLYQAGPAWWPLLIPLTKNDPMAREMQKAALFLLNWDGPALIAYSDGELFTLPGKALLQRVLPQACEAQIPDAGHFLQEDQGLLISRLIVTFIQNSCSLGSRSLTPEL</sequence>
<keyword evidence="2" id="KW-1185">Reference proteome</keyword>
<dbReference type="Gene3D" id="3.40.50.1820">
    <property type="entry name" value="alpha/beta hydrolase"/>
    <property type="match status" value="1"/>
</dbReference>
<proteinExistence type="predicted"/>
<name>A0A5B7IGW6_PORTR</name>
<protein>
    <submittedName>
        <fullName evidence="1">Haloalkane dehalogenase</fullName>
    </submittedName>
</protein>
<evidence type="ECO:0000313" key="2">
    <source>
        <dbReference type="Proteomes" id="UP000324222"/>
    </source>
</evidence>
<evidence type="ECO:0000313" key="1">
    <source>
        <dbReference type="EMBL" id="MPC83690.1"/>
    </source>
</evidence>
<dbReference type="Proteomes" id="UP000324222">
    <property type="component" value="Unassembled WGS sequence"/>
</dbReference>
<gene>
    <name evidence="1" type="primary">dhmA_1</name>
    <name evidence="1" type="ORF">E2C01_078406</name>
</gene>